<comment type="caution">
    <text evidence="7">The sequence shown here is derived from an EMBL/GenBank/DDBJ whole genome shotgun (WGS) entry which is preliminary data.</text>
</comment>
<dbReference type="PANTHER" id="PTHR11644:SF2">
    <property type="entry name" value="CYTIDINE DEAMINASE"/>
    <property type="match status" value="1"/>
</dbReference>
<dbReference type="GO" id="GO:0008270">
    <property type="term" value="F:zinc ion binding"/>
    <property type="evidence" value="ECO:0007669"/>
    <property type="project" value="InterPro"/>
</dbReference>
<dbReference type="Pfam" id="PF00383">
    <property type="entry name" value="dCMP_cyt_deam_1"/>
    <property type="match status" value="1"/>
</dbReference>
<dbReference type="PANTHER" id="PTHR11644">
    <property type="entry name" value="CYTIDINE DEAMINASE"/>
    <property type="match status" value="1"/>
</dbReference>
<keyword evidence="3" id="KW-0479">Metal-binding</keyword>
<evidence type="ECO:0000313" key="8">
    <source>
        <dbReference type="Proteomes" id="UP000019763"/>
    </source>
</evidence>
<accession>A0A023BDA8</accession>
<evidence type="ECO:0000256" key="4">
    <source>
        <dbReference type="ARBA" id="ARBA00022801"/>
    </source>
</evidence>
<dbReference type="GeneID" id="22910580"/>
<dbReference type="InterPro" id="IPR050202">
    <property type="entry name" value="Cyt/Deoxycyt_deaminase"/>
</dbReference>
<dbReference type="Gene3D" id="3.40.140.10">
    <property type="entry name" value="Cytidine Deaminase, domain 2"/>
    <property type="match status" value="2"/>
</dbReference>
<dbReference type="InterPro" id="IPR016193">
    <property type="entry name" value="Cytidine_deaminase-like"/>
</dbReference>
<dbReference type="EC" id="3.5.4.5" evidence="7"/>
<organism evidence="7 8">
    <name type="scientific">Gregarina niphandrodes</name>
    <name type="common">Septate eugregarine</name>
    <dbReference type="NCBI Taxonomy" id="110365"/>
    <lineage>
        <taxon>Eukaryota</taxon>
        <taxon>Sar</taxon>
        <taxon>Alveolata</taxon>
        <taxon>Apicomplexa</taxon>
        <taxon>Conoidasida</taxon>
        <taxon>Gregarinasina</taxon>
        <taxon>Eugregarinorida</taxon>
        <taxon>Gregarinidae</taxon>
        <taxon>Gregarina</taxon>
    </lineage>
</organism>
<dbReference type="OrthoDB" id="414540at2759"/>
<gene>
    <name evidence="7" type="ORF">GNI_008580</name>
</gene>
<name>A0A023BDA8_GRENI</name>
<dbReference type="Proteomes" id="UP000019763">
    <property type="component" value="Unassembled WGS sequence"/>
</dbReference>
<dbReference type="InterPro" id="IPR013171">
    <property type="entry name" value="Cyd/dCyd_deaminase_Zn-bd"/>
</dbReference>
<dbReference type="InterPro" id="IPR016192">
    <property type="entry name" value="APOBEC/CMP_deaminase_Zn-bd"/>
</dbReference>
<dbReference type="AlphaFoldDB" id="A0A023BDA8"/>
<dbReference type="VEuPathDB" id="CryptoDB:GNI_008580"/>
<keyword evidence="4 7" id="KW-0378">Hydrolase</keyword>
<keyword evidence="8" id="KW-1185">Reference proteome</keyword>
<dbReference type="eggNOG" id="KOG0833">
    <property type="taxonomic scope" value="Eukaryota"/>
</dbReference>
<evidence type="ECO:0000259" key="6">
    <source>
        <dbReference type="PROSITE" id="PS51747"/>
    </source>
</evidence>
<sequence>MLESLVQEASFAAEGLCYAPYSHEPCGCALLTDCGVIKCGSLENCAYPNSICAVKAAVVAALARGAMEISEVAVSSTTGAVCGCCLEFLKSFVTPETPVSVLHAASKQSVTQTLAQLLPGPFAGAFRPSPFLQKAWHEDTVTATLPAPVQLPPAAGLTDEALAQLAVEACRRCYTPVSHFPVGAAVLYMNRAGKLDVAVGANVEHHVLGSGLCAERSALCSAMSKSGLGRVVKLAVVCTKLPDYGRPCGACRQGLVEYGDFPVIQCWLEHDTLLTSSETTLQILPNAFVPHSLDDEVEIQDKKQ</sequence>
<reference evidence="7" key="1">
    <citation type="submission" date="2013-12" db="EMBL/GenBank/DDBJ databases">
        <authorList>
            <person name="Omoto C.K."/>
            <person name="Sibley D."/>
            <person name="Venepally P."/>
            <person name="Hadjithomas M."/>
            <person name="Karamycheva S."/>
            <person name="Brunk B."/>
            <person name="Roos D."/>
            <person name="Caler E."/>
            <person name="Lorenzi H."/>
        </authorList>
    </citation>
    <scope>NUCLEOTIDE SEQUENCE</scope>
</reference>
<evidence type="ECO:0000256" key="3">
    <source>
        <dbReference type="ARBA" id="ARBA00022723"/>
    </source>
</evidence>
<comment type="subunit">
    <text evidence="2">Homodimer.</text>
</comment>
<feature type="domain" description="CMP/dCMP-type deaminase" evidence="6">
    <location>
        <begin position="157"/>
        <end position="291"/>
    </location>
</feature>
<proteinExistence type="inferred from homology"/>
<dbReference type="GO" id="GO:0004126">
    <property type="term" value="F:cytidine deaminase activity"/>
    <property type="evidence" value="ECO:0007669"/>
    <property type="project" value="UniProtKB-EC"/>
</dbReference>
<dbReference type="EMBL" id="AFNH02000064">
    <property type="protein sequence ID" value="EZG87025.1"/>
    <property type="molecule type" value="Genomic_DNA"/>
</dbReference>
<evidence type="ECO:0000256" key="1">
    <source>
        <dbReference type="ARBA" id="ARBA00006576"/>
    </source>
</evidence>
<dbReference type="NCBIfam" id="NF004064">
    <property type="entry name" value="PRK05578.1"/>
    <property type="match status" value="1"/>
</dbReference>
<dbReference type="GO" id="GO:0042802">
    <property type="term" value="F:identical protein binding"/>
    <property type="evidence" value="ECO:0007669"/>
    <property type="project" value="UniProtKB-ARBA"/>
</dbReference>
<dbReference type="GO" id="GO:0055086">
    <property type="term" value="P:nucleobase-containing small molecule metabolic process"/>
    <property type="evidence" value="ECO:0007669"/>
    <property type="project" value="UniProtKB-ARBA"/>
</dbReference>
<dbReference type="GO" id="GO:0072527">
    <property type="term" value="P:pyrimidine-containing compound metabolic process"/>
    <property type="evidence" value="ECO:0007669"/>
    <property type="project" value="UniProtKB-ARBA"/>
</dbReference>
<comment type="similarity">
    <text evidence="1">Belongs to the cytidine and deoxycytidylate deaminase family.</text>
</comment>
<feature type="domain" description="CMP/dCMP-type deaminase" evidence="6">
    <location>
        <begin position="1"/>
        <end position="125"/>
    </location>
</feature>
<dbReference type="Pfam" id="PF08211">
    <property type="entry name" value="dCMP_cyt_deam_2"/>
    <property type="match status" value="1"/>
</dbReference>
<evidence type="ECO:0000256" key="2">
    <source>
        <dbReference type="ARBA" id="ARBA00011738"/>
    </source>
</evidence>
<dbReference type="RefSeq" id="XP_011128717.1">
    <property type="nucleotide sequence ID" value="XM_011130415.1"/>
</dbReference>
<evidence type="ECO:0000256" key="5">
    <source>
        <dbReference type="ARBA" id="ARBA00022833"/>
    </source>
</evidence>
<dbReference type="InterPro" id="IPR002125">
    <property type="entry name" value="CMP_dCMP_dom"/>
</dbReference>
<evidence type="ECO:0000313" key="7">
    <source>
        <dbReference type="EMBL" id="EZG87025.1"/>
    </source>
</evidence>
<dbReference type="CDD" id="cd01283">
    <property type="entry name" value="cytidine_deaminase"/>
    <property type="match status" value="2"/>
</dbReference>
<dbReference type="PROSITE" id="PS51747">
    <property type="entry name" value="CYT_DCMP_DEAMINASES_2"/>
    <property type="match status" value="2"/>
</dbReference>
<protein>
    <submittedName>
        <fullName evidence="7">Cytidine deaminase</fullName>
        <ecNumber evidence="7">3.5.4.5</ecNumber>
    </submittedName>
</protein>
<dbReference type="PROSITE" id="PS00903">
    <property type="entry name" value="CYT_DCMP_DEAMINASES_1"/>
    <property type="match status" value="1"/>
</dbReference>
<dbReference type="SUPFAM" id="SSF53927">
    <property type="entry name" value="Cytidine deaminase-like"/>
    <property type="match status" value="2"/>
</dbReference>
<dbReference type="GO" id="GO:0005829">
    <property type="term" value="C:cytosol"/>
    <property type="evidence" value="ECO:0007669"/>
    <property type="project" value="TreeGrafter"/>
</dbReference>
<keyword evidence="5" id="KW-0862">Zinc</keyword>